<feature type="region of interest" description="Disordered" evidence="11">
    <location>
        <begin position="136"/>
        <end position="157"/>
    </location>
</feature>
<dbReference type="GO" id="GO:0061723">
    <property type="term" value="P:glycophagy"/>
    <property type="evidence" value="ECO:0000318"/>
    <property type="project" value="GO_Central"/>
</dbReference>
<dbReference type="GO" id="GO:0005829">
    <property type="term" value="C:cytosol"/>
    <property type="evidence" value="ECO:0000318"/>
    <property type="project" value="GO_Central"/>
</dbReference>
<gene>
    <name evidence="13" type="primary">atg3</name>
    <name evidence="12" type="ORF">SJAG_01561</name>
</gene>
<evidence type="ECO:0000256" key="10">
    <source>
        <dbReference type="ARBA" id="ARBA00033139"/>
    </source>
</evidence>
<dbReference type="Gene3D" id="3.30.1460.50">
    <property type="match status" value="1"/>
</dbReference>
<dbReference type="PANTHER" id="PTHR12866">
    <property type="entry name" value="UBIQUITIN-LIKE-CONJUGATING ENZYME ATG3"/>
    <property type="match status" value="1"/>
</dbReference>
<comment type="similarity">
    <text evidence="2">Belongs to the ATG3 family.</text>
</comment>
<dbReference type="GO" id="GO:0044804">
    <property type="term" value="P:nucleophagy"/>
    <property type="evidence" value="ECO:0000318"/>
    <property type="project" value="GO_Central"/>
</dbReference>
<evidence type="ECO:0000313" key="13">
    <source>
        <dbReference type="JaponicusDB" id="SJAG_01561"/>
    </source>
</evidence>
<keyword evidence="4" id="KW-0813">Transport</keyword>
<organism evidence="12 14">
    <name type="scientific">Schizosaccharomyces japonicus (strain yFS275 / FY16936)</name>
    <name type="common">Fission yeast</name>
    <dbReference type="NCBI Taxonomy" id="402676"/>
    <lineage>
        <taxon>Eukaryota</taxon>
        <taxon>Fungi</taxon>
        <taxon>Dikarya</taxon>
        <taxon>Ascomycota</taxon>
        <taxon>Taphrinomycotina</taxon>
        <taxon>Schizosaccharomycetes</taxon>
        <taxon>Schizosaccharomycetales</taxon>
        <taxon>Schizosaccharomycetaceae</taxon>
        <taxon>Schizosaccharomyces</taxon>
    </lineage>
</organism>
<evidence type="ECO:0000256" key="7">
    <source>
        <dbReference type="ARBA" id="ARBA00022927"/>
    </source>
</evidence>
<feature type="compositionally biased region" description="Low complexity" evidence="11">
    <location>
        <begin position="106"/>
        <end position="122"/>
    </location>
</feature>
<evidence type="ECO:0000256" key="8">
    <source>
        <dbReference type="ARBA" id="ARBA00023006"/>
    </source>
</evidence>
<dbReference type="GO" id="GO:0000422">
    <property type="term" value="P:autophagy of mitochondrion"/>
    <property type="evidence" value="ECO:0000318"/>
    <property type="project" value="GO_Central"/>
</dbReference>
<dbReference type="GO" id="GO:0015031">
    <property type="term" value="P:protein transport"/>
    <property type="evidence" value="ECO:0007669"/>
    <property type="project" value="UniProtKB-KW"/>
</dbReference>
<protein>
    <recommendedName>
        <fullName evidence="3">Autophagy-related protein 3</fullName>
    </recommendedName>
    <alternativeName>
        <fullName evidence="9 10">Autophagy-related E2-like conjugation enzyme ATG3</fullName>
    </alternativeName>
</protein>
<keyword evidence="8" id="KW-0072">Autophagy</keyword>
<evidence type="ECO:0000256" key="11">
    <source>
        <dbReference type="SAM" id="MobiDB-lite"/>
    </source>
</evidence>
<dbReference type="InterPro" id="IPR007135">
    <property type="entry name" value="Atg3/Atg10"/>
</dbReference>
<dbReference type="GeneID" id="7048745"/>
<feature type="compositionally biased region" description="Acidic residues" evidence="11">
    <location>
        <begin position="136"/>
        <end position="153"/>
    </location>
</feature>
<keyword evidence="14" id="KW-1185">Reference proteome</keyword>
<accession>B6JYA0</accession>
<dbReference type="GO" id="GO:0000407">
    <property type="term" value="C:phagophore assembly site"/>
    <property type="evidence" value="ECO:0000318"/>
    <property type="project" value="GO_Central"/>
</dbReference>
<evidence type="ECO:0000256" key="5">
    <source>
        <dbReference type="ARBA" id="ARBA00022490"/>
    </source>
</evidence>
<reference evidence="12 14" key="1">
    <citation type="journal article" date="2011" name="Science">
        <title>Comparative functional genomics of the fission yeasts.</title>
        <authorList>
            <person name="Rhind N."/>
            <person name="Chen Z."/>
            <person name="Yassour M."/>
            <person name="Thompson D.A."/>
            <person name="Haas B.J."/>
            <person name="Habib N."/>
            <person name="Wapinski I."/>
            <person name="Roy S."/>
            <person name="Lin M.F."/>
            <person name="Heiman D.I."/>
            <person name="Young S.K."/>
            <person name="Furuya K."/>
            <person name="Guo Y."/>
            <person name="Pidoux A."/>
            <person name="Chen H.M."/>
            <person name="Robbertse B."/>
            <person name="Goldberg J.M."/>
            <person name="Aoki K."/>
            <person name="Bayne E.H."/>
            <person name="Berlin A.M."/>
            <person name="Desjardins C.A."/>
            <person name="Dobbs E."/>
            <person name="Dukaj L."/>
            <person name="Fan L."/>
            <person name="FitzGerald M.G."/>
            <person name="French C."/>
            <person name="Gujja S."/>
            <person name="Hansen K."/>
            <person name="Keifenheim D."/>
            <person name="Levin J.Z."/>
            <person name="Mosher R.A."/>
            <person name="Mueller C.A."/>
            <person name="Pfiffner J."/>
            <person name="Priest M."/>
            <person name="Russ C."/>
            <person name="Smialowska A."/>
            <person name="Swoboda P."/>
            <person name="Sykes S.M."/>
            <person name="Vaughn M."/>
            <person name="Vengrova S."/>
            <person name="Yoder R."/>
            <person name="Zeng Q."/>
            <person name="Allshire R."/>
            <person name="Baulcombe D."/>
            <person name="Birren B.W."/>
            <person name="Brown W."/>
            <person name="Ekwall K."/>
            <person name="Kellis M."/>
            <person name="Leatherwood J."/>
            <person name="Levin H."/>
            <person name="Margalit H."/>
            <person name="Martienssen R."/>
            <person name="Nieduszynski C.A."/>
            <person name="Spatafora J.W."/>
            <person name="Friedman N."/>
            <person name="Dalgaard J.Z."/>
            <person name="Baumann P."/>
            <person name="Niki H."/>
            <person name="Regev A."/>
            <person name="Nusbaum C."/>
        </authorList>
    </citation>
    <scope>NUCLEOTIDE SEQUENCE [LARGE SCALE GENOMIC DNA]</scope>
    <source>
        <strain evidence="14">yFS275 / FY16936</strain>
    </source>
</reference>
<feature type="region of interest" description="Disordered" evidence="11">
    <location>
        <begin position="93"/>
        <end position="122"/>
    </location>
</feature>
<proteinExistence type="inferred from homology"/>
<evidence type="ECO:0000256" key="9">
    <source>
        <dbReference type="ARBA" id="ARBA00032144"/>
    </source>
</evidence>
<dbReference type="OMA" id="KWCKAIS"/>
<evidence type="ECO:0000313" key="14">
    <source>
        <dbReference type="Proteomes" id="UP000001744"/>
    </source>
</evidence>
<dbReference type="Pfam" id="PF03987">
    <property type="entry name" value="Autophagy_act_C"/>
    <property type="match status" value="1"/>
</dbReference>
<dbReference type="Proteomes" id="UP000001744">
    <property type="component" value="Unassembled WGS sequence"/>
</dbReference>
<dbReference type="OrthoDB" id="1584384at2759"/>
<sequence length="279" mass="32193">MTQRLASAFMNWRQHITPPVKDSNFEKTGMISPEQFVLAGDYLVRKFPTWKWETGDRIRDFLPKDRQYLVTKHVYSIPREVKVNVQEDWIDIETDHPDDASPETQTATDTVSGTGATTETTSASAIPDIDDFIVSDEVNDDNDEDDDDEEDDVQAAPVMQSKARLYDLYIAYDKYYRTPRLYLRGWDSSGQLLSMKSIYEDVSVEHAGKTVTMEPFPHFHSHNSMASVHPCKHASVLLKLMKQYANRGESFEVDHYMVLFLKFISTMLPYFEVDYTMQA</sequence>
<keyword evidence="6" id="KW-0833">Ubl conjugation pathway</keyword>
<dbReference type="VEuPathDB" id="FungiDB:SJAG_01561"/>
<dbReference type="GO" id="GO:0000045">
    <property type="term" value="P:autophagosome assembly"/>
    <property type="evidence" value="ECO:0000318"/>
    <property type="project" value="GO_Central"/>
</dbReference>
<dbReference type="AlphaFoldDB" id="B6JYA0"/>
<evidence type="ECO:0000256" key="3">
    <source>
        <dbReference type="ARBA" id="ARBA00018067"/>
    </source>
</evidence>
<keyword evidence="5" id="KW-0963">Cytoplasm</keyword>
<comment type="subcellular location">
    <subcellularLocation>
        <location evidence="1">Cytoplasm</location>
    </subcellularLocation>
</comment>
<dbReference type="GO" id="GO:0141046">
    <property type="term" value="F:Atg8-family conjugating enzyme activity"/>
    <property type="evidence" value="ECO:0000318"/>
    <property type="project" value="GO_Central"/>
</dbReference>
<dbReference type="RefSeq" id="XP_002172811.1">
    <property type="nucleotide sequence ID" value="XM_002172775.2"/>
</dbReference>
<dbReference type="eggNOG" id="KOG2981">
    <property type="taxonomic scope" value="Eukaryota"/>
</dbReference>
<evidence type="ECO:0000313" key="12">
    <source>
        <dbReference type="EMBL" id="EEB06518.1"/>
    </source>
</evidence>
<evidence type="ECO:0000256" key="4">
    <source>
        <dbReference type="ARBA" id="ARBA00022448"/>
    </source>
</evidence>
<dbReference type="EMBL" id="KE651168">
    <property type="protein sequence ID" value="EEB06518.1"/>
    <property type="molecule type" value="Genomic_DNA"/>
</dbReference>
<dbReference type="HOGENOM" id="CLU_027518_2_0_1"/>
<name>B6JYA0_SCHJY</name>
<dbReference type="STRING" id="402676.B6JYA0"/>
<dbReference type="PANTHER" id="PTHR12866:SF2">
    <property type="entry name" value="UBIQUITIN-LIKE-CONJUGATING ENZYME ATG3"/>
    <property type="match status" value="1"/>
</dbReference>
<evidence type="ECO:0000256" key="1">
    <source>
        <dbReference type="ARBA" id="ARBA00004496"/>
    </source>
</evidence>
<keyword evidence="7" id="KW-0653">Protein transport</keyword>
<dbReference type="JaponicusDB" id="SJAG_01561">
    <property type="gene designation" value="atg3"/>
</dbReference>
<evidence type="ECO:0000256" key="6">
    <source>
        <dbReference type="ARBA" id="ARBA00022786"/>
    </source>
</evidence>
<evidence type="ECO:0000256" key="2">
    <source>
        <dbReference type="ARBA" id="ARBA00007683"/>
    </source>
</evidence>